<dbReference type="RefSeq" id="WP_101646129.1">
    <property type="nucleotide sequence ID" value="NZ_PGVE01000012.1"/>
</dbReference>
<dbReference type="AlphaFoldDB" id="A0A2N5HVJ6"/>
<gene>
    <name evidence="1" type="ORF">CVD27_01505</name>
</gene>
<keyword evidence="2" id="KW-1185">Reference proteome</keyword>
<sequence>MVTELVINDTCIKLKHYEEEKINNLYKITVIFMVTSMDYHDITTLLYKGTFDVKIPERHLAFKASIQEYSTSITNLYERDQVGEFKVSLLEKHD</sequence>
<name>A0A2N5HVJ6_9BACI</name>
<comment type="caution">
    <text evidence="1">The sequence shown here is derived from an EMBL/GenBank/DDBJ whole genome shotgun (WGS) entry which is preliminary data.</text>
</comment>
<dbReference type="Pfam" id="PF11514">
    <property type="entry name" value="DUF3219"/>
    <property type="match status" value="1"/>
</dbReference>
<dbReference type="InterPro" id="IPR023105">
    <property type="entry name" value="YkvR-like_sf"/>
</dbReference>
<organism evidence="1 2">
    <name type="scientific">Neobacillus cucumis</name>
    <dbReference type="NCBI Taxonomy" id="1740721"/>
    <lineage>
        <taxon>Bacteria</taxon>
        <taxon>Bacillati</taxon>
        <taxon>Bacillota</taxon>
        <taxon>Bacilli</taxon>
        <taxon>Bacillales</taxon>
        <taxon>Bacillaceae</taxon>
        <taxon>Neobacillus</taxon>
    </lineage>
</organism>
<dbReference type="Gene3D" id="2.40.30.80">
    <property type="entry name" value="YkvR-like"/>
    <property type="match status" value="1"/>
</dbReference>
<protein>
    <submittedName>
        <fullName evidence="1">DUF3219 domain-containing protein</fullName>
    </submittedName>
</protein>
<dbReference type="InterPro" id="IPR021596">
    <property type="entry name" value="DUF3219"/>
</dbReference>
<evidence type="ECO:0000313" key="2">
    <source>
        <dbReference type="Proteomes" id="UP000234950"/>
    </source>
</evidence>
<proteinExistence type="predicted"/>
<accession>A0A2N5HVJ6</accession>
<dbReference type="EMBL" id="PGVE01000012">
    <property type="protein sequence ID" value="PLS09545.1"/>
    <property type="molecule type" value="Genomic_DNA"/>
</dbReference>
<dbReference type="OrthoDB" id="2920197at2"/>
<reference evidence="1 2" key="1">
    <citation type="submission" date="2017-11" db="EMBL/GenBank/DDBJ databases">
        <title>Comparitive Functional Genomics of Dry Heat Resistant strains isolated from the Viking Spacecraft.</title>
        <authorList>
            <person name="Seuylemezian A."/>
            <person name="Cooper K."/>
            <person name="Vaishampayan P."/>
        </authorList>
    </citation>
    <scope>NUCLEOTIDE SEQUENCE [LARGE SCALE GENOMIC DNA]</scope>
    <source>
        <strain evidence="1 2">V32-6</strain>
    </source>
</reference>
<dbReference type="SUPFAM" id="SSF159173">
    <property type="entry name" value="YkvR-like"/>
    <property type="match status" value="1"/>
</dbReference>
<dbReference type="Proteomes" id="UP000234950">
    <property type="component" value="Unassembled WGS sequence"/>
</dbReference>
<evidence type="ECO:0000313" key="1">
    <source>
        <dbReference type="EMBL" id="PLS09545.1"/>
    </source>
</evidence>